<dbReference type="InterPro" id="IPR029044">
    <property type="entry name" value="Nucleotide-diphossugar_trans"/>
</dbReference>
<name>A0ABU2C455_9BURK</name>
<dbReference type="EMBL" id="JAVDXT010000001">
    <property type="protein sequence ID" value="MDR7376113.1"/>
    <property type="molecule type" value="Genomic_DNA"/>
</dbReference>
<dbReference type="CDD" id="cd00761">
    <property type="entry name" value="Glyco_tranf_GTA_type"/>
    <property type="match status" value="1"/>
</dbReference>
<protein>
    <submittedName>
        <fullName evidence="2">Succinoglycan biosynthesis protein ExoW</fullName>
        <ecNumber evidence="2">2.4.-.-</ecNumber>
    </submittedName>
</protein>
<keyword evidence="3" id="KW-1185">Reference proteome</keyword>
<sequence>MITVVIPYYQKESGILARALASIEAQQSPGMAVHVLVVDDASPISAESELENLNPKNHTLQIIRQSNGGPGSARNTGINNAPPQTRYIAFLDSDDEWSTDHLLRAVAAMGAGFDFYFADHYQLGSTIGAFSRAGRIKPIDHPKIDIPQENIHAYQGDLLDQIIRGNVIGTSTVVYDFVRFQDKRFKVEFTNAGEDYLFWMDIAHSGARTSFSNQSEATYGRGVNIYAGTGWGSEKNLLRIHNEIKYKKLICKIFPITPFQHSHINIDLKNLRLSFGQDLLHRIFHRKKLPYSLLREHFLLDPSSFLLLPLVLASSLTRRKGY</sequence>
<reference evidence="2 3" key="1">
    <citation type="submission" date="2023-07" db="EMBL/GenBank/DDBJ databases">
        <title>Sorghum-associated microbial communities from plants grown in Nebraska, USA.</title>
        <authorList>
            <person name="Schachtman D."/>
        </authorList>
    </citation>
    <scope>NUCLEOTIDE SEQUENCE [LARGE SCALE GENOMIC DNA]</scope>
    <source>
        <strain evidence="2 3">BE313</strain>
    </source>
</reference>
<dbReference type="Gene3D" id="3.90.550.10">
    <property type="entry name" value="Spore Coat Polysaccharide Biosynthesis Protein SpsA, Chain A"/>
    <property type="match status" value="1"/>
</dbReference>
<keyword evidence="2" id="KW-0808">Transferase</keyword>
<keyword evidence="2" id="KW-0328">Glycosyltransferase</keyword>
<gene>
    <name evidence="2" type="ORF">J2X19_000771</name>
</gene>
<evidence type="ECO:0000313" key="2">
    <source>
        <dbReference type="EMBL" id="MDR7376113.1"/>
    </source>
</evidence>
<dbReference type="SUPFAM" id="SSF53448">
    <property type="entry name" value="Nucleotide-diphospho-sugar transferases"/>
    <property type="match status" value="1"/>
</dbReference>
<evidence type="ECO:0000259" key="1">
    <source>
        <dbReference type="Pfam" id="PF00535"/>
    </source>
</evidence>
<proteinExistence type="predicted"/>
<feature type="domain" description="Glycosyltransferase 2-like" evidence="1">
    <location>
        <begin position="3"/>
        <end position="135"/>
    </location>
</feature>
<dbReference type="Pfam" id="PF00535">
    <property type="entry name" value="Glycos_transf_2"/>
    <property type="match status" value="1"/>
</dbReference>
<dbReference type="GO" id="GO:0016757">
    <property type="term" value="F:glycosyltransferase activity"/>
    <property type="evidence" value="ECO:0007669"/>
    <property type="project" value="UniProtKB-KW"/>
</dbReference>
<evidence type="ECO:0000313" key="3">
    <source>
        <dbReference type="Proteomes" id="UP001180487"/>
    </source>
</evidence>
<dbReference type="PANTHER" id="PTHR22916">
    <property type="entry name" value="GLYCOSYLTRANSFERASE"/>
    <property type="match status" value="1"/>
</dbReference>
<dbReference type="Proteomes" id="UP001180487">
    <property type="component" value="Unassembled WGS sequence"/>
</dbReference>
<dbReference type="EC" id="2.4.-.-" evidence="2"/>
<dbReference type="InterPro" id="IPR001173">
    <property type="entry name" value="Glyco_trans_2-like"/>
</dbReference>
<organism evidence="2 3">
    <name type="scientific">Rhodoferax ferrireducens</name>
    <dbReference type="NCBI Taxonomy" id="192843"/>
    <lineage>
        <taxon>Bacteria</taxon>
        <taxon>Pseudomonadati</taxon>
        <taxon>Pseudomonadota</taxon>
        <taxon>Betaproteobacteria</taxon>
        <taxon>Burkholderiales</taxon>
        <taxon>Comamonadaceae</taxon>
        <taxon>Rhodoferax</taxon>
    </lineage>
</organism>
<dbReference type="RefSeq" id="WP_310370825.1">
    <property type="nucleotide sequence ID" value="NZ_JAVDXT010000001.1"/>
</dbReference>
<dbReference type="PANTHER" id="PTHR22916:SF3">
    <property type="entry name" value="UDP-GLCNAC:BETAGAL BETA-1,3-N-ACETYLGLUCOSAMINYLTRANSFERASE-LIKE PROTEIN 1"/>
    <property type="match status" value="1"/>
</dbReference>
<comment type="caution">
    <text evidence="2">The sequence shown here is derived from an EMBL/GenBank/DDBJ whole genome shotgun (WGS) entry which is preliminary data.</text>
</comment>
<accession>A0ABU2C455</accession>